<reference evidence="1" key="1">
    <citation type="journal article" date="2021" name="Proc. Natl. Acad. Sci. U.S.A.">
        <title>A Catalog of Tens of Thousands of Viruses from Human Metagenomes Reveals Hidden Associations with Chronic Diseases.</title>
        <authorList>
            <person name="Tisza M.J."/>
            <person name="Buck C.B."/>
        </authorList>
    </citation>
    <scope>NUCLEOTIDE SEQUENCE</scope>
    <source>
        <strain evidence="1">CtML55</strain>
    </source>
</reference>
<evidence type="ECO:0000313" key="1">
    <source>
        <dbReference type="EMBL" id="DAE31119.1"/>
    </source>
</evidence>
<dbReference type="EMBL" id="BK059105">
    <property type="protein sequence ID" value="DAE31119.1"/>
    <property type="molecule type" value="Genomic_DNA"/>
</dbReference>
<organism evidence="1">
    <name type="scientific">virus sp. ctML55</name>
    <dbReference type="NCBI Taxonomy" id="2827627"/>
    <lineage>
        <taxon>Viruses</taxon>
    </lineage>
</organism>
<name>A0A8S5RIC7_9VIRU</name>
<sequence>MLIYKLPNYRVDRSQRSTTPFTLENGMIL</sequence>
<protein>
    <submittedName>
        <fullName evidence="1">Uncharacterized protein</fullName>
    </submittedName>
</protein>
<accession>A0A8S5RIC7</accession>
<proteinExistence type="predicted"/>